<dbReference type="CDD" id="cd09917">
    <property type="entry name" value="F-box_SF"/>
    <property type="match status" value="1"/>
</dbReference>
<proteinExistence type="predicted"/>
<dbReference type="EMBL" id="KZ678135">
    <property type="protein sequence ID" value="PSN67306.1"/>
    <property type="molecule type" value="Genomic_DNA"/>
</dbReference>
<dbReference type="SMART" id="SM00256">
    <property type="entry name" value="FBOX"/>
    <property type="match status" value="1"/>
</dbReference>
<sequence length="184" mass="21377">MSLIAPMMIPEIWELIFLHLDQTTLTSCLGVCRMWNKLITSSQKVLQRRYLRPYVPTAAELSPRPDRCRWLNDPFNPAIPPAFDYPSTELTWKHWQSTIAYGAFPMLPWTRNPAAWQRKEASWRRIEVSQPPIRKLVVEQVDKGRAEIWEEATLLFPAGDQGTGPGLLMGELYNHIEKRLQHPD</sequence>
<dbReference type="AlphaFoldDB" id="A0A2T2NPX3"/>
<dbReference type="InterPro" id="IPR001810">
    <property type="entry name" value="F-box_dom"/>
</dbReference>
<reference evidence="2 3" key="1">
    <citation type="journal article" date="2018" name="Front. Microbiol.">
        <title>Genome-Wide Analysis of Corynespora cassiicola Leaf Fall Disease Putative Effectors.</title>
        <authorList>
            <person name="Lopez D."/>
            <person name="Ribeiro S."/>
            <person name="Label P."/>
            <person name="Fumanal B."/>
            <person name="Venisse J.S."/>
            <person name="Kohler A."/>
            <person name="de Oliveira R.R."/>
            <person name="Labutti K."/>
            <person name="Lipzen A."/>
            <person name="Lail K."/>
            <person name="Bauer D."/>
            <person name="Ohm R.A."/>
            <person name="Barry K.W."/>
            <person name="Spatafora J."/>
            <person name="Grigoriev I.V."/>
            <person name="Martin F.M."/>
            <person name="Pujade-Renaud V."/>
        </authorList>
    </citation>
    <scope>NUCLEOTIDE SEQUENCE [LARGE SCALE GENOMIC DNA]</scope>
    <source>
        <strain evidence="2 3">Philippines</strain>
    </source>
</reference>
<evidence type="ECO:0000259" key="1">
    <source>
        <dbReference type="SMART" id="SM00256"/>
    </source>
</evidence>
<keyword evidence="3" id="KW-1185">Reference proteome</keyword>
<dbReference type="OrthoDB" id="3800738at2759"/>
<name>A0A2T2NPX3_CORCC</name>
<organism evidence="2 3">
    <name type="scientific">Corynespora cassiicola Philippines</name>
    <dbReference type="NCBI Taxonomy" id="1448308"/>
    <lineage>
        <taxon>Eukaryota</taxon>
        <taxon>Fungi</taxon>
        <taxon>Dikarya</taxon>
        <taxon>Ascomycota</taxon>
        <taxon>Pezizomycotina</taxon>
        <taxon>Dothideomycetes</taxon>
        <taxon>Pleosporomycetidae</taxon>
        <taxon>Pleosporales</taxon>
        <taxon>Corynesporascaceae</taxon>
        <taxon>Corynespora</taxon>
    </lineage>
</organism>
<evidence type="ECO:0000313" key="3">
    <source>
        <dbReference type="Proteomes" id="UP000240883"/>
    </source>
</evidence>
<feature type="domain" description="F-box" evidence="1">
    <location>
        <begin position="9"/>
        <end position="49"/>
    </location>
</feature>
<dbReference type="Pfam" id="PF12937">
    <property type="entry name" value="F-box-like"/>
    <property type="match status" value="1"/>
</dbReference>
<gene>
    <name evidence="2" type="ORF">BS50DRAFT_676884</name>
</gene>
<accession>A0A2T2NPX3</accession>
<protein>
    <recommendedName>
        <fullName evidence="1">F-box domain-containing protein</fullName>
    </recommendedName>
</protein>
<evidence type="ECO:0000313" key="2">
    <source>
        <dbReference type="EMBL" id="PSN67306.1"/>
    </source>
</evidence>
<dbReference type="InterPro" id="IPR036047">
    <property type="entry name" value="F-box-like_dom_sf"/>
</dbReference>
<dbReference type="Proteomes" id="UP000240883">
    <property type="component" value="Unassembled WGS sequence"/>
</dbReference>
<dbReference type="SUPFAM" id="SSF81383">
    <property type="entry name" value="F-box domain"/>
    <property type="match status" value="1"/>
</dbReference>
<dbReference type="STRING" id="1448308.A0A2T2NPX3"/>
<dbReference type="Gene3D" id="1.20.1280.50">
    <property type="match status" value="1"/>
</dbReference>